<proteinExistence type="predicted"/>
<dbReference type="OrthoDB" id="4157633at2759"/>
<feature type="region of interest" description="Disordered" evidence="1">
    <location>
        <begin position="244"/>
        <end position="266"/>
    </location>
</feature>
<accession>A0A0D2G819</accession>
<feature type="region of interest" description="Disordered" evidence="1">
    <location>
        <begin position="291"/>
        <end position="367"/>
    </location>
</feature>
<feature type="compositionally biased region" description="Low complexity" evidence="1">
    <location>
        <begin position="323"/>
        <end position="334"/>
    </location>
</feature>
<gene>
    <name evidence="2" type="ORF">Z517_11655</name>
</gene>
<organism evidence="2 3">
    <name type="scientific">Fonsecaea pedrosoi CBS 271.37</name>
    <dbReference type="NCBI Taxonomy" id="1442368"/>
    <lineage>
        <taxon>Eukaryota</taxon>
        <taxon>Fungi</taxon>
        <taxon>Dikarya</taxon>
        <taxon>Ascomycota</taxon>
        <taxon>Pezizomycotina</taxon>
        <taxon>Eurotiomycetes</taxon>
        <taxon>Chaetothyriomycetidae</taxon>
        <taxon>Chaetothyriales</taxon>
        <taxon>Herpotrichiellaceae</taxon>
        <taxon>Fonsecaea</taxon>
    </lineage>
</organism>
<dbReference type="AlphaFoldDB" id="A0A0D2G819"/>
<feature type="compositionally biased region" description="Basic and acidic residues" evidence="1">
    <location>
        <begin position="136"/>
        <end position="147"/>
    </location>
</feature>
<dbReference type="GeneID" id="25311145"/>
<dbReference type="Proteomes" id="UP000053029">
    <property type="component" value="Unassembled WGS sequence"/>
</dbReference>
<protein>
    <submittedName>
        <fullName evidence="2">Uncharacterized protein</fullName>
    </submittedName>
</protein>
<feature type="region of interest" description="Disordered" evidence="1">
    <location>
        <begin position="133"/>
        <end position="198"/>
    </location>
</feature>
<dbReference type="EMBL" id="KN846976">
    <property type="protein sequence ID" value="KIW74885.1"/>
    <property type="molecule type" value="Genomic_DNA"/>
</dbReference>
<feature type="compositionally biased region" description="Basic and acidic residues" evidence="1">
    <location>
        <begin position="169"/>
        <end position="183"/>
    </location>
</feature>
<dbReference type="HOGENOM" id="CLU_509968_0_0_1"/>
<sequence>MCLFNILNCPAHNVHELRSILTWPSQPVVAAGLVRCKWHEAVARSNPASKNDPSEFWGPDTVCPYVVMRHDTVPPPEDIIKGIVEAVYLECVPDRGCPKCAATMSAHDMLGRLPSRSEKIKFFCDSPQAEQAAVGKVRDVPRGDGPAEVRGGQMAGGETSGLNGAKRKHVDDKAKKQELRANDGQDDSGSDDDLHIVGERRVKNPRLWRVRATQKHGSQLESRTVSPFPAAPLPSAIPAIARTGSKTPQGRAISSSASSAEASGVSEALLRRKEEVGIAMMAHMSMATQHPHGAAAGRVGNNGGPHKSRIKGEEGENDASGRQPQLQPNPQPHQHSTDLTKSSSVESTSSQEDPPARSPVPPPNAKAKAIGEHVSDAFKRLDAAAAARKDGLAHGTGTGTEEDGEFGVEILRAVRDGSFQSAVEGFSRRQSGLNAPASSSEVGGGRDDRIDALTNTVRILRGEKAAFVDRIGKLLEDKAAAMKTEAALLRRVAELEQIVQANAETP</sequence>
<dbReference type="RefSeq" id="XP_013278693.1">
    <property type="nucleotide sequence ID" value="XM_013423239.1"/>
</dbReference>
<dbReference type="VEuPathDB" id="FungiDB:Z517_11655"/>
<name>A0A0D2G819_9EURO</name>
<evidence type="ECO:0000313" key="2">
    <source>
        <dbReference type="EMBL" id="KIW74885.1"/>
    </source>
</evidence>
<reference evidence="2 3" key="1">
    <citation type="submission" date="2015-01" db="EMBL/GenBank/DDBJ databases">
        <title>The Genome Sequence of Fonsecaea pedrosoi CBS 271.37.</title>
        <authorList>
            <consortium name="The Broad Institute Genomics Platform"/>
            <person name="Cuomo C."/>
            <person name="de Hoog S."/>
            <person name="Gorbushina A."/>
            <person name="Stielow B."/>
            <person name="Teixiera M."/>
            <person name="Abouelleil A."/>
            <person name="Chapman S.B."/>
            <person name="Priest M."/>
            <person name="Young S.K."/>
            <person name="Wortman J."/>
            <person name="Nusbaum C."/>
            <person name="Birren B."/>
        </authorList>
    </citation>
    <scope>NUCLEOTIDE SEQUENCE [LARGE SCALE GENOMIC DNA]</scope>
    <source>
        <strain evidence="2 3">CBS 271.37</strain>
    </source>
</reference>
<feature type="compositionally biased region" description="Low complexity" evidence="1">
    <location>
        <begin position="252"/>
        <end position="266"/>
    </location>
</feature>
<evidence type="ECO:0000256" key="1">
    <source>
        <dbReference type="SAM" id="MobiDB-lite"/>
    </source>
</evidence>
<keyword evidence="3" id="KW-1185">Reference proteome</keyword>
<evidence type="ECO:0000313" key="3">
    <source>
        <dbReference type="Proteomes" id="UP000053029"/>
    </source>
</evidence>